<name>A0ABZ2LQQ8_9BACT</name>
<reference evidence="1 2" key="1">
    <citation type="submission" date="2021-12" db="EMBL/GenBank/DDBJ databases">
        <title>Discovery of the Pendulisporaceae a myxobacterial family with distinct sporulation behavior and unique specialized metabolism.</title>
        <authorList>
            <person name="Garcia R."/>
            <person name="Popoff A."/>
            <person name="Bader C.D."/>
            <person name="Loehr J."/>
            <person name="Walesch S."/>
            <person name="Walt C."/>
            <person name="Boldt J."/>
            <person name="Bunk B."/>
            <person name="Haeckl F.J.F.P.J."/>
            <person name="Gunesch A.P."/>
            <person name="Birkelbach J."/>
            <person name="Nuebel U."/>
            <person name="Pietschmann T."/>
            <person name="Bach T."/>
            <person name="Mueller R."/>
        </authorList>
    </citation>
    <scope>NUCLEOTIDE SEQUENCE [LARGE SCALE GENOMIC DNA]</scope>
    <source>
        <strain evidence="1 2">MSr11954</strain>
    </source>
</reference>
<evidence type="ECO:0000313" key="2">
    <source>
        <dbReference type="Proteomes" id="UP001370348"/>
    </source>
</evidence>
<accession>A0ABZ2LQQ8</accession>
<sequence>MTDPSELPPRLVLFDGVCGLCNHAVQLLVRADRRRMLRYAPLQGETAAKLRAVHPTIPSGLDTIVFIDAGRVYLRAQGILAIATYLDWPWRAARLLRWIPRFVADAAYGCIAHFRYRLFGKSDVCRLPEPHERELFLP</sequence>
<proteinExistence type="predicted"/>
<keyword evidence="2" id="KW-1185">Reference proteome</keyword>
<organism evidence="1 2">
    <name type="scientific">Pendulispora albinea</name>
    <dbReference type="NCBI Taxonomy" id="2741071"/>
    <lineage>
        <taxon>Bacteria</taxon>
        <taxon>Pseudomonadati</taxon>
        <taxon>Myxococcota</taxon>
        <taxon>Myxococcia</taxon>
        <taxon>Myxococcales</taxon>
        <taxon>Sorangiineae</taxon>
        <taxon>Pendulisporaceae</taxon>
        <taxon>Pendulispora</taxon>
    </lineage>
</organism>
<dbReference type="PANTHER" id="PTHR33639">
    <property type="entry name" value="THIOL-DISULFIDE OXIDOREDUCTASE DCC"/>
    <property type="match status" value="1"/>
</dbReference>
<dbReference type="Proteomes" id="UP001370348">
    <property type="component" value="Chromosome"/>
</dbReference>
<evidence type="ECO:0000313" key="1">
    <source>
        <dbReference type="EMBL" id="WXB11939.1"/>
    </source>
</evidence>
<dbReference type="Pfam" id="PF04134">
    <property type="entry name" value="DCC1-like"/>
    <property type="match status" value="1"/>
</dbReference>
<dbReference type="InterPro" id="IPR007263">
    <property type="entry name" value="DCC1-like"/>
</dbReference>
<protein>
    <submittedName>
        <fullName evidence="1">DCC1-like thiol-disulfide oxidoreductase family protein</fullName>
    </submittedName>
</protein>
<dbReference type="RefSeq" id="WP_394821555.1">
    <property type="nucleotide sequence ID" value="NZ_CP089984.1"/>
</dbReference>
<dbReference type="PANTHER" id="PTHR33639:SF2">
    <property type="entry name" value="DUF393 DOMAIN-CONTAINING PROTEIN"/>
    <property type="match status" value="1"/>
</dbReference>
<dbReference type="EMBL" id="CP089984">
    <property type="protein sequence ID" value="WXB11939.1"/>
    <property type="molecule type" value="Genomic_DNA"/>
</dbReference>
<dbReference type="InterPro" id="IPR052927">
    <property type="entry name" value="DCC_oxidoreductase"/>
</dbReference>
<gene>
    <name evidence="1" type="ORF">LZC94_29290</name>
</gene>